<reference evidence="2" key="1">
    <citation type="submission" date="2022-11" db="UniProtKB">
        <authorList>
            <consortium name="WormBaseParasite"/>
        </authorList>
    </citation>
    <scope>IDENTIFICATION</scope>
</reference>
<name>A0AC34RSQ2_9BILA</name>
<evidence type="ECO:0000313" key="1">
    <source>
        <dbReference type="Proteomes" id="UP000887576"/>
    </source>
</evidence>
<proteinExistence type="predicted"/>
<dbReference type="WBParaSite" id="JU765_v2.g9738.t1">
    <property type="protein sequence ID" value="JU765_v2.g9738.t1"/>
    <property type="gene ID" value="JU765_v2.g9738"/>
</dbReference>
<evidence type="ECO:0000313" key="2">
    <source>
        <dbReference type="WBParaSite" id="JU765_v2.g9738.t1"/>
    </source>
</evidence>
<protein>
    <submittedName>
        <fullName evidence="2">Uncharacterized protein</fullName>
    </submittedName>
</protein>
<dbReference type="Proteomes" id="UP000887576">
    <property type="component" value="Unplaced"/>
</dbReference>
<sequence>MDDPDYTKSIASDHTFMDAYYVYMLSRELDSDIDASVDDDEKQETERTCCISYLKALNYCLDKIHKLPNGETKNCHVNFIRWNQDVIKNELQHFRSIPHLDDLLPEIDNCLHLSQMIVQNYFRLTQQEDAIVNQYIHAYNRLKRCENKSQNVYKHALQHSARLFINYLNILSKHGCIEEFNHDGICFNDIRKEAEYLIARLENIDNDLKKDVENQFELYKNYQILDNSCAKGHEQIIKEAVKLAHSRATESTLLAIIRVIKESIENIRRTTMMKFRTKCEDSPFLNPFINPLSALKNAGHAILHPLQTVEEVIKYIKKNPWKMLAFAACSIIFSTISGIAGPIFAFSTMGIVDYCKAGYQTYVEVNKEITLRKKIGVELINGFEKLGERIAENVEKDGQKRENYRQGRNKTETHDAEKRMAEEVESRINSMNEEQLAIAWSSLNNGVQQIEMALAEVQVNTYDHSEGVRRTKQLYDNVYIGLNSAHILLQENAEQYPLM</sequence>
<accession>A0AC34RSQ2</accession>
<organism evidence="1 2">
    <name type="scientific">Panagrolaimus sp. JU765</name>
    <dbReference type="NCBI Taxonomy" id="591449"/>
    <lineage>
        <taxon>Eukaryota</taxon>
        <taxon>Metazoa</taxon>
        <taxon>Ecdysozoa</taxon>
        <taxon>Nematoda</taxon>
        <taxon>Chromadorea</taxon>
        <taxon>Rhabditida</taxon>
        <taxon>Tylenchina</taxon>
        <taxon>Panagrolaimomorpha</taxon>
        <taxon>Panagrolaimoidea</taxon>
        <taxon>Panagrolaimidae</taxon>
        <taxon>Panagrolaimus</taxon>
    </lineage>
</organism>